<feature type="signal peptide" evidence="1">
    <location>
        <begin position="1"/>
        <end position="20"/>
    </location>
</feature>
<dbReference type="AlphaFoldDB" id="A0A4Y2FYG1"/>
<name>A0A4Y2FYG1_ARAVE</name>
<comment type="caution">
    <text evidence="2">The sequence shown here is derived from an EMBL/GenBank/DDBJ whole genome shotgun (WGS) entry which is preliminary data.</text>
</comment>
<evidence type="ECO:0008006" key="4">
    <source>
        <dbReference type="Google" id="ProtNLM"/>
    </source>
</evidence>
<evidence type="ECO:0000313" key="3">
    <source>
        <dbReference type="Proteomes" id="UP000499080"/>
    </source>
</evidence>
<accession>A0A4Y2FYG1</accession>
<evidence type="ECO:0000313" key="2">
    <source>
        <dbReference type="EMBL" id="GBM46171.1"/>
    </source>
</evidence>
<evidence type="ECO:0000256" key="1">
    <source>
        <dbReference type="SAM" id="SignalP"/>
    </source>
</evidence>
<reference evidence="2 3" key="1">
    <citation type="journal article" date="2019" name="Sci. Rep.">
        <title>Orb-weaving spider Araneus ventricosus genome elucidates the spidroin gene catalogue.</title>
        <authorList>
            <person name="Kono N."/>
            <person name="Nakamura H."/>
            <person name="Ohtoshi R."/>
            <person name="Moran D.A.P."/>
            <person name="Shinohara A."/>
            <person name="Yoshida Y."/>
            <person name="Fujiwara M."/>
            <person name="Mori M."/>
            <person name="Tomita M."/>
            <person name="Arakawa K."/>
        </authorList>
    </citation>
    <scope>NUCLEOTIDE SEQUENCE [LARGE SCALE GENOMIC DNA]</scope>
</reference>
<dbReference type="EMBL" id="BGPR01001126">
    <property type="protein sequence ID" value="GBM46171.1"/>
    <property type="molecule type" value="Genomic_DNA"/>
</dbReference>
<organism evidence="2 3">
    <name type="scientific">Araneus ventricosus</name>
    <name type="common">Orbweaver spider</name>
    <name type="synonym">Epeira ventricosa</name>
    <dbReference type="NCBI Taxonomy" id="182803"/>
    <lineage>
        <taxon>Eukaryota</taxon>
        <taxon>Metazoa</taxon>
        <taxon>Ecdysozoa</taxon>
        <taxon>Arthropoda</taxon>
        <taxon>Chelicerata</taxon>
        <taxon>Arachnida</taxon>
        <taxon>Araneae</taxon>
        <taxon>Araneomorphae</taxon>
        <taxon>Entelegynae</taxon>
        <taxon>Araneoidea</taxon>
        <taxon>Araneidae</taxon>
        <taxon>Araneus</taxon>
    </lineage>
</organism>
<feature type="chain" id="PRO_5021499175" description="DUF19 domain-containing protein" evidence="1">
    <location>
        <begin position="21"/>
        <end position="130"/>
    </location>
</feature>
<gene>
    <name evidence="2" type="ORF">AVEN_48691_1</name>
</gene>
<dbReference type="Proteomes" id="UP000499080">
    <property type="component" value="Unassembled WGS sequence"/>
</dbReference>
<sequence length="130" mass="14854">MHFLTLVSLGVLFISGIASAEYDESLLEIVKMIMCDPAFEEIRSAMESCSKDQDMSSHNEFLEYCGIKLSSLDMEGMENYYCNTPTEDIKRDNECLAKKIKEMGKEEEMMKKNEPAEECMKAALGARRRK</sequence>
<keyword evidence="1" id="KW-0732">Signal</keyword>
<protein>
    <recommendedName>
        <fullName evidence="4">DUF19 domain-containing protein</fullName>
    </recommendedName>
</protein>
<proteinExistence type="predicted"/>
<keyword evidence="3" id="KW-1185">Reference proteome</keyword>